<evidence type="ECO:0000313" key="1">
    <source>
        <dbReference type="EMBL" id="PJE78462.1"/>
    </source>
</evidence>
<sequence>MIYQLVYDADKTYDSDLYWHLRVARNPIASAEATTAGAVMSRLNNRPRKTKGCRSPNELFIGQRMDLLAV</sequence>
<protein>
    <recommendedName>
        <fullName evidence="2">Mobile element protein</fullName>
    </recommendedName>
</protein>
<dbReference type="AlphaFoldDB" id="A0A2H9T5I5"/>
<proteinExistence type="predicted"/>
<organism evidence="1">
    <name type="scientific">invertebrate metagenome</name>
    <dbReference type="NCBI Taxonomy" id="1711999"/>
    <lineage>
        <taxon>unclassified sequences</taxon>
        <taxon>metagenomes</taxon>
        <taxon>organismal metagenomes</taxon>
    </lineage>
</organism>
<dbReference type="EMBL" id="NSIT01000178">
    <property type="protein sequence ID" value="PJE78462.1"/>
    <property type="molecule type" value="Genomic_DNA"/>
</dbReference>
<name>A0A2H9T5I5_9ZZZZ</name>
<reference evidence="1" key="1">
    <citation type="journal article" date="2017" name="Appl. Environ. Microbiol.">
        <title>Molecular characterization of an Endozoicomonas-like organism causing infection in king scallop Pecten maximus L.</title>
        <authorList>
            <person name="Cano I."/>
            <person name="van Aerle R."/>
            <person name="Ross S."/>
            <person name="Verner-Jeffreys D.W."/>
            <person name="Paley R.K."/>
            <person name="Rimmer G."/>
            <person name="Ryder D."/>
            <person name="Hooper P."/>
            <person name="Stone D."/>
            <person name="Feist S.W."/>
        </authorList>
    </citation>
    <scope>NUCLEOTIDE SEQUENCE</scope>
</reference>
<evidence type="ECO:0008006" key="2">
    <source>
        <dbReference type="Google" id="ProtNLM"/>
    </source>
</evidence>
<gene>
    <name evidence="1" type="ORF">CI610_02607</name>
</gene>
<accession>A0A2H9T5I5</accession>
<comment type="caution">
    <text evidence="1">The sequence shown here is derived from an EMBL/GenBank/DDBJ whole genome shotgun (WGS) entry which is preliminary data.</text>
</comment>